<comment type="caution">
    <text evidence="2">The sequence shown here is derived from an EMBL/GenBank/DDBJ whole genome shotgun (WGS) entry which is preliminary data.</text>
</comment>
<gene>
    <name evidence="2" type="ORF">CI238_01014</name>
</gene>
<proteinExistence type="predicted"/>
<dbReference type="EMBL" id="LFIW01002536">
    <property type="protein sequence ID" value="KZL67480.1"/>
    <property type="molecule type" value="Genomic_DNA"/>
</dbReference>
<organism evidence="2 3">
    <name type="scientific">Colletotrichum incanum</name>
    <name type="common">Soybean anthracnose fungus</name>
    <dbReference type="NCBI Taxonomy" id="1573173"/>
    <lineage>
        <taxon>Eukaryota</taxon>
        <taxon>Fungi</taxon>
        <taxon>Dikarya</taxon>
        <taxon>Ascomycota</taxon>
        <taxon>Pezizomycotina</taxon>
        <taxon>Sordariomycetes</taxon>
        <taxon>Hypocreomycetidae</taxon>
        <taxon>Glomerellales</taxon>
        <taxon>Glomerellaceae</taxon>
        <taxon>Colletotrichum</taxon>
        <taxon>Colletotrichum spaethianum species complex</taxon>
    </lineage>
</organism>
<dbReference type="PANTHER" id="PTHR35605">
    <property type="entry name" value="ECP2 EFFECTOR PROTEIN DOMAIN-CONTAINING PROTEIN-RELATED"/>
    <property type="match status" value="1"/>
</dbReference>
<sequence>MRFEYLLALLPTVSAVLADAFVDPPTHQFIPRWKFEPFPGVNVVLNGTIEQALAELKQINPNYSPFSSALHEPISSLRKRQRHETYQRDSVLCNNPNWGLVHVVASQVGIDYLKAVKGQPSAGPGPGNCGRVSCGYMTAVWFCNDNTHDITIESFYELAEMAAIIQYYCAIGRRTDFNGQAFHQTDNWNVVLGGAAC</sequence>
<dbReference type="PANTHER" id="PTHR35605:SF1">
    <property type="entry name" value="ECP2 EFFECTOR PROTEIN DOMAIN-CONTAINING PROTEIN-RELATED"/>
    <property type="match status" value="1"/>
</dbReference>
<dbReference type="AlphaFoldDB" id="A0A166Q3N9"/>
<dbReference type="Proteomes" id="UP000076584">
    <property type="component" value="Unassembled WGS sequence"/>
</dbReference>
<evidence type="ECO:0000313" key="3">
    <source>
        <dbReference type="Proteomes" id="UP000076584"/>
    </source>
</evidence>
<keyword evidence="1" id="KW-0732">Signal</keyword>
<name>A0A166Q3N9_COLIC</name>
<keyword evidence="3" id="KW-1185">Reference proteome</keyword>
<reference evidence="2 3" key="1">
    <citation type="submission" date="2015-06" db="EMBL/GenBank/DDBJ databases">
        <title>Survival trade-offs in plant roots during colonization by closely related pathogenic and mutualistic fungi.</title>
        <authorList>
            <person name="Hacquard S."/>
            <person name="Kracher B."/>
            <person name="Hiruma K."/>
            <person name="Weinman A."/>
            <person name="Muench P."/>
            <person name="Garrido Oter R."/>
            <person name="Ver Loren van Themaat E."/>
            <person name="Dallerey J.-F."/>
            <person name="Damm U."/>
            <person name="Henrissat B."/>
            <person name="Lespinet O."/>
            <person name="Thon M."/>
            <person name="Kemen E."/>
            <person name="McHardy A.C."/>
            <person name="Schulze-Lefert P."/>
            <person name="O'Connell R.J."/>
        </authorList>
    </citation>
    <scope>NUCLEOTIDE SEQUENCE [LARGE SCALE GENOMIC DNA]</scope>
    <source>
        <strain evidence="2 3">MAFF 238704</strain>
    </source>
</reference>
<evidence type="ECO:0000256" key="1">
    <source>
        <dbReference type="SAM" id="SignalP"/>
    </source>
</evidence>
<evidence type="ECO:0008006" key="4">
    <source>
        <dbReference type="Google" id="ProtNLM"/>
    </source>
</evidence>
<feature type="signal peptide" evidence="1">
    <location>
        <begin position="1"/>
        <end position="18"/>
    </location>
</feature>
<accession>A0A166Q3N9</accession>
<protein>
    <recommendedName>
        <fullName evidence="4">Secreted protein</fullName>
    </recommendedName>
</protein>
<dbReference type="STRING" id="1573173.A0A166Q3N9"/>
<feature type="chain" id="PRO_5007878581" description="Secreted protein" evidence="1">
    <location>
        <begin position="19"/>
        <end position="197"/>
    </location>
</feature>
<evidence type="ECO:0000313" key="2">
    <source>
        <dbReference type="EMBL" id="KZL67480.1"/>
    </source>
</evidence>